<evidence type="ECO:0000313" key="10">
    <source>
        <dbReference type="Proteomes" id="UP000001997"/>
    </source>
</evidence>
<dbReference type="GeneID" id="5125503"/>
<protein>
    <submittedName>
        <fullName evidence="9">Uncharacterized protein</fullName>
    </submittedName>
</protein>
<feature type="coiled-coil region" evidence="5">
    <location>
        <begin position="352"/>
        <end position="381"/>
    </location>
</feature>
<feature type="region of interest" description="Disordered" evidence="6">
    <location>
        <begin position="300"/>
        <end position="344"/>
    </location>
</feature>
<dbReference type="GO" id="GO:0080025">
    <property type="term" value="F:phosphatidylinositol-3,5-bisphosphate binding"/>
    <property type="evidence" value="ECO:0007669"/>
    <property type="project" value="TreeGrafter"/>
</dbReference>
<dbReference type="CDD" id="cd17007">
    <property type="entry name" value="ANTH_N_Sla2p"/>
    <property type="match status" value="1"/>
</dbReference>
<evidence type="ECO:0000256" key="1">
    <source>
        <dbReference type="ARBA" id="ARBA00004496"/>
    </source>
</evidence>
<dbReference type="InterPro" id="IPR002558">
    <property type="entry name" value="ILWEQ_dom"/>
</dbReference>
<sequence length="1083" mass="122705">MHFNLNTAAMLVQIVHVTQYTSTPFDTDFSSITSQYTRSIKMSRAEVDLQTSVKKACSLDEVPPKRKHVRACIVYTWDHKNSRAFWNAVKIQPLQSDEVQLFKALIMIHKVLQEGHPNTLKDAFRNRDFLSSLATVFPSRGTAYGRLINQYDKFLLQKLDFHRNNPGFNGMFEYEEYISLRAVNDPNEGYESVLQLMDLQDSINDLQKLIFATIHQTPNNLCKVSALVPLIAESYGIYKFCTSMLRALHSQLGADEALTVLYERFDSQHFMLRDFYTDCHAIKFLTSLITIPRLSSDPPDLVGIDENGNRTNDRSQANTPAELSSQPTASIEVPRGPPPPVDSIFLQQTGIFDQQQEEQQRIQQELELKRQQQLQAQLQQQQLFDQQQQDQQRRFMEEQQYLQQQQTQQQQSRVAELEHDLLMFKNQYDNDQSLLAQYDNRVKSLESEMTNLNNNATQQLASKDELNNNLQEQINNWTKKYESLAKLYSQLRQEHLNLLSKFKKIQQKINSAQESILKKEKLEKDIKSKNVELADLIRERDRARLDLDRLRSSKDMEIEKLSSELHLLKEEANQSGKVQSMNMTTLISRHEKELEEMKQKLADREKKLNALGDSDLNEKLKDKEMELEITQESLETALKELAISKNDQDDVMNAQIDQIILENIDKLRRLIDIFLNNNIKRIQESKHELSSQMQAGNQSATPEYLLSIIELCSDTATDFASAFNGFLVDGKASYGDDDSGYSAIVSTSSELTSAVNDLVINAKGLSRLMQNEETLLVLVSKVLNSTESYFSGLKSEVLGKLADEDDKVDKVIDSNLQVQQDLQEVGSLVESLRSKNGVSLKSSNLDAMVEDEMERAANTVNSASQFLTNLLQNPNIKGVDVEVHEAILSAAMAVTKAVSILITAATESQREIVSKGRGNQTRTEYYKKNNRWTEGLISASKAVAGATNVLIQTADGVIRDDCQQEQLIVASNEVAASTAQLVAASRVKANFVSKTQDNLETASGSVSRACKELVGQVQRYLTRADETQNDVDLSKLTPYEGKTLEMEQQVQILKLENTLASARKRLGEIRKHGYADDLSDNES</sequence>
<dbReference type="GO" id="GO:0032051">
    <property type="term" value="F:clathrin light chain binding"/>
    <property type="evidence" value="ECO:0007669"/>
    <property type="project" value="TreeGrafter"/>
</dbReference>
<evidence type="ECO:0000256" key="5">
    <source>
        <dbReference type="SAM" id="Coils"/>
    </source>
</evidence>
<dbReference type="GO" id="GO:0048268">
    <property type="term" value="P:clathrin coat assembly"/>
    <property type="evidence" value="ECO:0007669"/>
    <property type="project" value="TreeGrafter"/>
</dbReference>
<dbReference type="FunCoup" id="A5DLY8">
    <property type="interactions" value="261"/>
</dbReference>
<evidence type="ECO:0000256" key="6">
    <source>
        <dbReference type="SAM" id="MobiDB-lite"/>
    </source>
</evidence>
<dbReference type="GO" id="GO:0030479">
    <property type="term" value="C:actin cortical patch"/>
    <property type="evidence" value="ECO:0007669"/>
    <property type="project" value="EnsemblFungi"/>
</dbReference>
<keyword evidence="5" id="KW-0175">Coiled coil</keyword>
<evidence type="ECO:0000256" key="2">
    <source>
        <dbReference type="ARBA" id="ARBA00010135"/>
    </source>
</evidence>
<feature type="compositionally biased region" description="Polar residues" evidence="6">
    <location>
        <begin position="314"/>
        <end position="329"/>
    </location>
</feature>
<dbReference type="InterPro" id="IPR013809">
    <property type="entry name" value="ENTH"/>
</dbReference>
<dbReference type="Pfam" id="PF01608">
    <property type="entry name" value="I_LWEQ"/>
    <property type="match status" value="1"/>
</dbReference>
<keyword evidence="4" id="KW-0009">Actin-binding</keyword>
<feature type="domain" description="I/LWEQ" evidence="8">
    <location>
        <begin position="837"/>
        <end position="1077"/>
    </location>
</feature>
<dbReference type="OrthoDB" id="10262320at2759"/>
<dbReference type="InParanoid" id="A5DLY8"/>
<dbReference type="PANTHER" id="PTHR10407">
    <property type="entry name" value="HUNTINGTIN INTERACTING PROTEIN 1"/>
    <property type="match status" value="1"/>
</dbReference>
<dbReference type="GO" id="GO:0000147">
    <property type="term" value="P:actin cortical patch assembly"/>
    <property type="evidence" value="ECO:0007669"/>
    <property type="project" value="EnsemblFungi"/>
</dbReference>
<dbReference type="PROSITE" id="PS50942">
    <property type="entry name" value="ENTH"/>
    <property type="match status" value="1"/>
</dbReference>
<dbReference type="Pfam" id="PF07651">
    <property type="entry name" value="ANTH"/>
    <property type="match status" value="1"/>
</dbReference>
<dbReference type="FunFam" id="1.25.40.90:FF:000012">
    <property type="entry name" value="Huntingtin interacting protein 1-related"/>
    <property type="match status" value="1"/>
</dbReference>
<dbReference type="InterPro" id="IPR035964">
    <property type="entry name" value="I/LWEQ_dom_sf"/>
</dbReference>
<comment type="subcellular location">
    <subcellularLocation>
        <location evidence="1">Cytoplasm</location>
    </subcellularLocation>
</comment>
<dbReference type="GO" id="GO:0034316">
    <property type="term" value="P:negative regulation of Arp2/3 complex-mediated actin nucleation"/>
    <property type="evidence" value="ECO:0007669"/>
    <property type="project" value="EnsemblFungi"/>
</dbReference>
<dbReference type="GO" id="GO:0030136">
    <property type="term" value="C:clathrin-coated vesicle"/>
    <property type="evidence" value="ECO:0007669"/>
    <property type="project" value="TreeGrafter"/>
</dbReference>
<dbReference type="GO" id="GO:0006897">
    <property type="term" value="P:endocytosis"/>
    <property type="evidence" value="ECO:0007669"/>
    <property type="project" value="EnsemblFungi"/>
</dbReference>
<dbReference type="GO" id="GO:0007015">
    <property type="term" value="P:actin filament organization"/>
    <property type="evidence" value="ECO:0007669"/>
    <property type="project" value="EnsemblFungi"/>
</dbReference>
<dbReference type="GO" id="GO:0043325">
    <property type="term" value="F:phosphatidylinositol-3,4-bisphosphate binding"/>
    <property type="evidence" value="ECO:0007669"/>
    <property type="project" value="TreeGrafter"/>
</dbReference>
<dbReference type="PANTHER" id="PTHR10407:SF15">
    <property type="entry name" value="HUNTINGTIN INTERACTING PROTEIN 1"/>
    <property type="match status" value="1"/>
</dbReference>
<accession>A5DLY8</accession>
<dbReference type="GO" id="GO:0000131">
    <property type="term" value="C:incipient cellular bud site"/>
    <property type="evidence" value="ECO:0007669"/>
    <property type="project" value="EnsemblFungi"/>
</dbReference>
<keyword evidence="3" id="KW-0963">Cytoplasm</keyword>
<evidence type="ECO:0000259" key="7">
    <source>
        <dbReference type="PROSITE" id="PS50942"/>
    </source>
</evidence>
<dbReference type="AlphaFoldDB" id="A5DLY8"/>
<dbReference type="KEGG" id="pgu:PGUG_04289"/>
<dbReference type="PROSITE" id="PS50945">
    <property type="entry name" value="I_LWEQ"/>
    <property type="match status" value="1"/>
</dbReference>
<proteinExistence type="inferred from homology"/>
<dbReference type="RefSeq" id="XP_001483560.2">
    <property type="nucleotide sequence ID" value="XM_001483510.1"/>
</dbReference>
<comment type="similarity">
    <text evidence="2">Belongs to the SLA2 family.</text>
</comment>
<dbReference type="STRING" id="294746.A5DLY8"/>
<dbReference type="EMBL" id="CH408159">
    <property type="protein sequence ID" value="EDK40191.2"/>
    <property type="molecule type" value="Genomic_DNA"/>
</dbReference>
<name>A5DLY8_PICGU</name>
<dbReference type="SMART" id="SM00273">
    <property type="entry name" value="ENTH"/>
    <property type="match status" value="1"/>
</dbReference>
<gene>
    <name evidence="9" type="ORF">PGUG_04289</name>
</gene>
<evidence type="ECO:0000259" key="8">
    <source>
        <dbReference type="PROSITE" id="PS50945"/>
    </source>
</evidence>
<dbReference type="OMA" id="FQMSVEM"/>
<dbReference type="InterPro" id="IPR011417">
    <property type="entry name" value="ANTH_dom"/>
</dbReference>
<organism evidence="9 10">
    <name type="scientific">Meyerozyma guilliermondii (strain ATCC 6260 / CBS 566 / DSM 6381 / JCM 1539 / NBRC 10279 / NRRL Y-324)</name>
    <name type="common">Yeast</name>
    <name type="synonym">Candida guilliermondii</name>
    <dbReference type="NCBI Taxonomy" id="294746"/>
    <lineage>
        <taxon>Eukaryota</taxon>
        <taxon>Fungi</taxon>
        <taxon>Dikarya</taxon>
        <taxon>Ascomycota</taxon>
        <taxon>Saccharomycotina</taxon>
        <taxon>Pichiomycetes</taxon>
        <taxon>Debaryomycetaceae</taxon>
        <taxon>Meyerozyma</taxon>
    </lineage>
</organism>
<keyword evidence="10" id="KW-1185">Reference proteome</keyword>
<dbReference type="InterPro" id="IPR008942">
    <property type="entry name" value="ENTH_VHS"/>
</dbReference>
<feature type="coiled-coil region" evidence="5">
    <location>
        <begin position="428"/>
        <end position="640"/>
    </location>
</feature>
<reference evidence="9 10" key="1">
    <citation type="journal article" date="2009" name="Nature">
        <title>Evolution of pathogenicity and sexual reproduction in eight Candida genomes.</title>
        <authorList>
            <person name="Butler G."/>
            <person name="Rasmussen M.D."/>
            <person name="Lin M.F."/>
            <person name="Santos M.A."/>
            <person name="Sakthikumar S."/>
            <person name="Munro C.A."/>
            <person name="Rheinbay E."/>
            <person name="Grabherr M."/>
            <person name="Forche A."/>
            <person name="Reedy J.L."/>
            <person name="Agrafioti I."/>
            <person name="Arnaud M.B."/>
            <person name="Bates S."/>
            <person name="Brown A.J."/>
            <person name="Brunke S."/>
            <person name="Costanzo M.C."/>
            <person name="Fitzpatrick D.A."/>
            <person name="de Groot P.W."/>
            <person name="Harris D."/>
            <person name="Hoyer L.L."/>
            <person name="Hube B."/>
            <person name="Klis F.M."/>
            <person name="Kodira C."/>
            <person name="Lennard N."/>
            <person name="Logue M.E."/>
            <person name="Martin R."/>
            <person name="Neiman A.M."/>
            <person name="Nikolaou E."/>
            <person name="Quail M.A."/>
            <person name="Quinn J."/>
            <person name="Santos M.C."/>
            <person name="Schmitzberger F.F."/>
            <person name="Sherlock G."/>
            <person name="Shah P."/>
            <person name="Silverstein K.A."/>
            <person name="Skrzypek M.S."/>
            <person name="Soll D."/>
            <person name="Staggs R."/>
            <person name="Stansfield I."/>
            <person name="Stumpf M.P."/>
            <person name="Sudbery P.E."/>
            <person name="Srikantha T."/>
            <person name="Zeng Q."/>
            <person name="Berman J."/>
            <person name="Berriman M."/>
            <person name="Heitman J."/>
            <person name="Gow N.A."/>
            <person name="Lorenz M.C."/>
            <person name="Birren B.W."/>
            <person name="Kellis M."/>
            <person name="Cuomo C.A."/>
        </authorList>
    </citation>
    <scope>NUCLEOTIDE SEQUENCE [LARGE SCALE GENOMIC DNA]</scope>
    <source>
        <strain evidence="10">ATCC 6260 / CBS 566 / DSM 6381 / JCM 1539 / NBRC 10279 / NRRL Y-324</strain>
    </source>
</reference>
<dbReference type="Gene3D" id="1.25.40.90">
    <property type="match status" value="1"/>
</dbReference>
<evidence type="ECO:0000313" key="9">
    <source>
        <dbReference type="EMBL" id="EDK40191.2"/>
    </source>
</evidence>
<dbReference type="SUPFAM" id="SSF109885">
    <property type="entry name" value="I/LWEQ domain"/>
    <property type="match status" value="1"/>
</dbReference>
<feature type="domain" description="ENTH" evidence="7">
    <location>
        <begin position="41"/>
        <end position="169"/>
    </location>
</feature>
<evidence type="ECO:0000256" key="4">
    <source>
        <dbReference type="ARBA" id="ARBA00023203"/>
    </source>
</evidence>
<dbReference type="SUPFAM" id="SSF48464">
    <property type="entry name" value="ENTH/VHS domain"/>
    <property type="match status" value="1"/>
</dbReference>
<dbReference type="eggNOG" id="KOG0980">
    <property type="taxonomic scope" value="Eukaryota"/>
</dbReference>
<dbReference type="InterPro" id="IPR030224">
    <property type="entry name" value="Sla2_fam"/>
</dbReference>
<dbReference type="Gene3D" id="1.20.1410.10">
    <property type="entry name" value="I/LWEQ domain"/>
    <property type="match status" value="1"/>
</dbReference>
<dbReference type="HOGENOM" id="CLU_004601_0_0_1"/>
<dbReference type="GO" id="GO:0051015">
    <property type="term" value="F:actin filament binding"/>
    <property type="evidence" value="ECO:0007669"/>
    <property type="project" value="TreeGrafter"/>
</dbReference>
<dbReference type="Proteomes" id="UP000001997">
    <property type="component" value="Unassembled WGS sequence"/>
</dbReference>
<dbReference type="GO" id="GO:0035615">
    <property type="term" value="F:clathrin adaptor activity"/>
    <property type="evidence" value="ECO:0007669"/>
    <property type="project" value="TreeGrafter"/>
</dbReference>
<dbReference type="VEuPathDB" id="FungiDB:PGUG_04289"/>
<dbReference type="SMART" id="SM00307">
    <property type="entry name" value="ILWEQ"/>
    <property type="match status" value="1"/>
</dbReference>
<evidence type="ECO:0000256" key="3">
    <source>
        <dbReference type="ARBA" id="ARBA00022490"/>
    </source>
</evidence>